<dbReference type="Gene3D" id="2.40.50.40">
    <property type="match status" value="1"/>
</dbReference>
<keyword evidence="2" id="KW-0732">Signal</keyword>
<evidence type="ECO:0000313" key="5">
    <source>
        <dbReference type="Proteomes" id="UP000314294"/>
    </source>
</evidence>
<gene>
    <name evidence="4" type="primary">CCL21</name>
    <name evidence="4" type="ORF">EYF80_001141</name>
</gene>
<keyword evidence="5" id="KW-1185">Reference proteome</keyword>
<dbReference type="EMBL" id="SRLO01000005">
    <property type="protein sequence ID" value="TNN88359.1"/>
    <property type="molecule type" value="Genomic_DNA"/>
</dbReference>
<evidence type="ECO:0000256" key="2">
    <source>
        <dbReference type="SAM" id="SignalP"/>
    </source>
</evidence>
<dbReference type="Proteomes" id="UP000314294">
    <property type="component" value="Unassembled WGS sequence"/>
</dbReference>
<dbReference type="OrthoDB" id="9447832at2759"/>
<dbReference type="PANTHER" id="PTHR12015:SF186">
    <property type="entry name" value="C-C MOTIF CHEMOKINE 21-LIKE-RELATED"/>
    <property type="match status" value="1"/>
</dbReference>
<dbReference type="SMART" id="SM00199">
    <property type="entry name" value="SCY"/>
    <property type="match status" value="1"/>
</dbReference>
<dbReference type="GO" id="GO:0008009">
    <property type="term" value="F:chemokine activity"/>
    <property type="evidence" value="ECO:0007669"/>
    <property type="project" value="InterPro"/>
</dbReference>
<dbReference type="CDD" id="cd00169">
    <property type="entry name" value="Chemokine"/>
    <property type="match status" value="1"/>
</dbReference>
<dbReference type="AlphaFoldDB" id="A0A4Z2JDR0"/>
<feature type="domain" description="Chemokine interleukin-8-like" evidence="3">
    <location>
        <begin position="24"/>
        <end position="87"/>
    </location>
</feature>
<dbReference type="PANTHER" id="PTHR12015">
    <property type="entry name" value="SMALL INDUCIBLE CYTOKINE A"/>
    <property type="match status" value="1"/>
</dbReference>
<evidence type="ECO:0000259" key="3">
    <source>
        <dbReference type="SMART" id="SM00199"/>
    </source>
</evidence>
<evidence type="ECO:0000313" key="4">
    <source>
        <dbReference type="EMBL" id="TNN88359.1"/>
    </source>
</evidence>
<proteinExistence type="predicted"/>
<protein>
    <submittedName>
        <fullName evidence="4">C-C motif chemokine 21</fullName>
    </submittedName>
</protein>
<dbReference type="InterPro" id="IPR039809">
    <property type="entry name" value="Chemokine_b/g/d"/>
</dbReference>
<organism evidence="4 5">
    <name type="scientific">Liparis tanakae</name>
    <name type="common">Tanaka's snailfish</name>
    <dbReference type="NCBI Taxonomy" id="230148"/>
    <lineage>
        <taxon>Eukaryota</taxon>
        <taxon>Metazoa</taxon>
        <taxon>Chordata</taxon>
        <taxon>Craniata</taxon>
        <taxon>Vertebrata</taxon>
        <taxon>Euteleostomi</taxon>
        <taxon>Actinopterygii</taxon>
        <taxon>Neopterygii</taxon>
        <taxon>Teleostei</taxon>
        <taxon>Neoteleostei</taxon>
        <taxon>Acanthomorphata</taxon>
        <taxon>Eupercaria</taxon>
        <taxon>Perciformes</taxon>
        <taxon>Cottioidei</taxon>
        <taxon>Cottales</taxon>
        <taxon>Liparidae</taxon>
        <taxon>Liparis</taxon>
    </lineage>
</organism>
<reference evidence="4 5" key="1">
    <citation type="submission" date="2019-03" db="EMBL/GenBank/DDBJ databases">
        <title>First draft genome of Liparis tanakae, snailfish: a comprehensive survey of snailfish specific genes.</title>
        <authorList>
            <person name="Kim W."/>
            <person name="Song I."/>
            <person name="Jeong J.-H."/>
            <person name="Kim D."/>
            <person name="Kim S."/>
            <person name="Ryu S."/>
            <person name="Song J.Y."/>
            <person name="Lee S.K."/>
        </authorList>
    </citation>
    <scope>NUCLEOTIDE SEQUENCE [LARGE SCALE GENOMIC DNA]</scope>
    <source>
        <tissue evidence="4">Muscle</tissue>
    </source>
</reference>
<name>A0A4Z2JDR0_9TELE</name>
<dbReference type="InterPro" id="IPR036048">
    <property type="entry name" value="Interleukin_8-like_sf"/>
</dbReference>
<comment type="caution">
    <text evidence="4">The sequence shown here is derived from an EMBL/GenBank/DDBJ whole genome shotgun (WGS) entry which is preliminary data.</text>
</comment>
<keyword evidence="1" id="KW-0202">Cytokine</keyword>
<dbReference type="GO" id="GO:0006955">
    <property type="term" value="P:immune response"/>
    <property type="evidence" value="ECO:0007669"/>
    <property type="project" value="InterPro"/>
</dbReference>
<dbReference type="Pfam" id="PF00048">
    <property type="entry name" value="IL8"/>
    <property type="match status" value="1"/>
</dbReference>
<accession>A0A4Z2JDR0</accession>
<dbReference type="SUPFAM" id="SSF54117">
    <property type="entry name" value="Interleukin 8-like chemokines"/>
    <property type="match status" value="1"/>
</dbReference>
<sequence length="106" mass="12418">MQSNSMFFLLVLSGLCVALAQTTYEDCCFKYVKNEMKQRTQRHAVKYREQVVDGGCNIPAIVFTMRRGRELCTDPKEKWVKDLMKKIDKKRPITDFRKKAKTVGDY</sequence>
<dbReference type="InterPro" id="IPR001811">
    <property type="entry name" value="Chemokine_IL8-like_dom"/>
</dbReference>
<feature type="signal peptide" evidence="2">
    <location>
        <begin position="1"/>
        <end position="20"/>
    </location>
</feature>
<evidence type="ECO:0000256" key="1">
    <source>
        <dbReference type="ARBA" id="ARBA00022514"/>
    </source>
</evidence>
<dbReference type="GO" id="GO:0005615">
    <property type="term" value="C:extracellular space"/>
    <property type="evidence" value="ECO:0007669"/>
    <property type="project" value="UniProtKB-KW"/>
</dbReference>
<feature type="chain" id="PRO_5021288032" evidence="2">
    <location>
        <begin position="21"/>
        <end position="106"/>
    </location>
</feature>